<evidence type="ECO:0000256" key="6">
    <source>
        <dbReference type="ARBA" id="ARBA00022989"/>
    </source>
</evidence>
<evidence type="ECO:0000256" key="2">
    <source>
        <dbReference type="ARBA" id="ARBA00022448"/>
    </source>
</evidence>
<keyword evidence="2" id="KW-0813">Transport</keyword>
<evidence type="ECO:0000256" key="8">
    <source>
        <dbReference type="ARBA" id="ARBA00038436"/>
    </source>
</evidence>
<dbReference type="GO" id="GO:0005886">
    <property type="term" value="C:plasma membrane"/>
    <property type="evidence" value="ECO:0007669"/>
    <property type="project" value="UniProtKB-SubCell"/>
</dbReference>
<feature type="transmembrane region" description="Helical" evidence="9">
    <location>
        <begin position="134"/>
        <end position="155"/>
    </location>
</feature>
<dbReference type="InterPro" id="IPR055348">
    <property type="entry name" value="DctQ"/>
</dbReference>
<feature type="transmembrane region" description="Helical" evidence="9">
    <location>
        <begin position="48"/>
        <end position="69"/>
    </location>
</feature>
<keyword evidence="3" id="KW-1003">Cell membrane</keyword>
<keyword evidence="12" id="KW-1185">Reference proteome</keyword>
<evidence type="ECO:0000256" key="5">
    <source>
        <dbReference type="ARBA" id="ARBA00022692"/>
    </source>
</evidence>
<dbReference type="InterPro" id="IPR007387">
    <property type="entry name" value="TRAP_DctQ"/>
</dbReference>
<evidence type="ECO:0000256" key="9">
    <source>
        <dbReference type="SAM" id="Phobius"/>
    </source>
</evidence>
<comment type="similarity">
    <text evidence="8">Belongs to the TRAP transporter small permease family.</text>
</comment>
<keyword evidence="5 9" id="KW-0812">Transmembrane</keyword>
<feature type="transmembrane region" description="Helical" evidence="9">
    <location>
        <begin position="21"/>
        <end position="42"/>
    </location>
</feature>
<protein>
    <submittedName>
        <fullName evidence="11">TRAP-type mannitol/chloroaromatic compound transport system, small permease component</fullName>
    </submittedName>
</protein>
<reference evidence="11 12" key="1">
    <citation type="submission" date="2016-10" db="EMBL/GenBank/DDBJ databases">
        <authorList>
            <person name="de Groot N.N."/>
        </authorList>
    </citation>
    <scope>NUCLEOTIDE SEQUENCE [LARGE SCALE GENOMIC DNA]</scope>
    <source>
        <strain evidence="11 12">DSM 9990</strain>
    </source>
</reference>
<dbReference type="Pfam" id="PF04290">
    <property type="entry name" value="DctQ"/>
    <property type="match status" value="1"/>
</dbReference>
<evidence type="ECO:0000256" key="3">
    <source>
        <dbReference type="ARBA" id="ARBA00022475"/>
    </source>
</evidence>
<dbReference type="Proteomes" id="UP000199611">
    <property type="component" value="Unassembled WGS sequence"/>
</dbReference>
<keyword evidence="6 9" id="KW-1133">Transmembrane helix</keyword>
<keyword evidence="4" id="KW-0997">Cell inner membrane</keyword>
<evidence type="ECO:0000256" key="1">
    <source>
        <dbReference type="ARBA" id="ARBA00004429"/>
    </source>
</evidence>
<dbReference type="PANTHER" id="PTHR35011">
    <property type="entry name" value="2,3-DIKETO-L-GULONATE TRAP TRANSPORTER SMALL PERMEASE PROTEIN YIAM"/>
    <property type="match status" value="1"/>
</dbReference>
<keyword evidence="7 9" id="KW-0472">Membrane</keyword>
<comment type="subcellular location">
    <subcellularLocation>
        <location evidence="1">Cell inner membrane</location>
        <topology evidence="1">Multi-pass membrane protein</topology>
    </subcellularLocation>
</comment>
<evidence type="ECO:0000256" key="7">
    <source>
        <dbReference type="ARBA" id="ARBA00023136"/>
    </source>
</evidence>
<name>A0A1I4W7P2_9BACT</name>
<dbReference type="OrthoDB" id="5420906at2"/>
<dbReference type="PANTHER" id="PTHR35011:SF4">
    <property type="entry name" value="SLL1102 PROTEIN"/>
    <property type="match status" value="1"/>
</dbReference>
<feature type="transmembrane region" description="Helical" evidence="9">
    <location>
        <begin position="90"/>
        <end position="114"/>
    </location>
</feature>
<gene>
    <name evidence="11" type="ORF">SAMN05660836_02636</name>
</gene>
<dbReference type="EMBL" id="FOUU01000014">
    <property type="protein sequence ID" value="SFN09230.1"/>
    <property type="molecule type" value="Genomic_DNA"/>
</dbReference>
<proteinExistence type="inferred from homology"/>
<accession>A0A1I4W7P2</accession>
<evidence type="ECO:0000256" key="4">
    <source>
        <dbReference type="ARBA" id="ARBA00022519"/>
    </source>
</evidence>
<evidence type="ECO:0000313" key="12">
    <source>
        <dbReference type="Proteomes" id="UP000199611"/>
    </source>
</evidence>
<feature type="domain" description="Tripartite ATP-independent periplasmic transporters DctQ component" evidence="10">
    <location>
        <begin position="29"/>
        <end position="162"/>
    </location>
</feature>
<evidence type="ECO:0000259" key="10">
    <source>
        <dbReference type="Pfam" id="PF04290"/>
    </source>
</evidence>
<dbReference type="STRING" id="39841.SAMN05660836_02636"/>
<sequence length="170" mass="19979">MKKNQGVSDRILKWLVWEGEISSLLIIPLVVVVVQEVVRRYLFNAPSIWGFEATTFLYGIHYMLGLGYTEHYEGHVRVDIITSRLSEKTQALFGMLTYGLMFIPVITLFTIWSFKFAYISTLQRELNSTSWAPPIYPIKILMALGFFFLWLRGVLRFLENLRKYRKLSRE</sequence>
<evidence type="ECO:0000313" key="11">
    <source>
        <dbReference type="EMBL" id="SFN09230.1"/>
    </source>
</evidence>
<organism evidence="11 12">
    <name type="scientific">Thermodesulforhabdus norvegica</name>
    <dbReference type="NCBI Taxonomy" id="39841"/>
    <lineage>
        <taxon>Bacteria</taxon>
        <taxon>Pseudomonadati</taxon>
        <taxon>Thermodesulfobacteriota</taxon>
        <taxon>Syntrophobacteria</taxon>
        <taxon>Syntrophobacterales</taxon>
        <taxon>Thermodesulforhabdaceae</taxon>
        <taxon>Thermodesulforhabdus</taxon>
    </lineage>
</organism>
<dbReference type="AlphaFoldDB" id="A0A1I4W7P2"/>
<dbReference type="RefSeq" id="WP_093396454.1">
    <property type="nucleotide sequence ID" value="NZ_FOUU01000014.1"/>
</dbReference>